<dbReference type="EMBL" id="CAJVCH010571726">
    <property type="protein sequence ID" value="CAG7838366.1"/>
    <property type="molecule type" value="Genomic_DNA"/>
</dbReference>
<keyword evidence="1" id="KW-0472">Membrane</keyword>
<sequence>MDLIYWLGLIVLLYSLITFVLAFVADSDVLTFLYSQFGKQPDEYKDKVVWVTGASSGIGEAIAKELAKAGARIVLSARRKEELERVKGECLKLSTLKERHILILLDPERWAVPSDPLILLLNTLFMDTLIPSGWKPMERTLT</sequence>
<dbReference type="PANTHER" id="PTHR44269:SF1">
    <property type="entry name" value="DEHYDROGENASE_REDUCTASE SDR FAMILY MEMBER 7"/>
    <property type="match status" value="1"/>
</dbReference>
<evidence type="ECO:0000313" key="2">
    <source>
        <dbReference type="EMBL" id="CAG7838366.1"/>
    </source>
</evidence>
<organism evidence="2 3">
    <name type="scientific">Allacma fusca</name>
    <dbReference type="NCBI Taxonomy" id="39272"/>
    <lineage>
        <taxon>Eukaryota</taxon>
        <taxon>Metazoa</taxon>
        <taxon>Ecdysozoa</taxon>
        <taxon>Arthropoda</taxon>
        <taxon>Hexapoda</taxon>
        <taxon>Collembola</taxon>
        <taxon>Symphypleona</taxon>
        <taxon>Sminthuridae</taxon>
        <taxon>Allacma</taxon>
    </lineage>
</organism>
<dbReference type="OrthoDB" id="47007at2759"/>
<dbReference type="PANTHER" id="PTHR44269">
    <property type="entry name" value="DEHYDROGENASE/REDUCTASE SDR FAMILY MEMBER 7-RELATED"/>
    <property type="match status" value="1"/>
</dbReference>
<evidence type="ECO:0000313" key="3">
    <source>
        <dbReference type="Proteomes" id="UP000708208"/>
    </source>
</evidence>
<keyword evidence="1" id="KW-0812">Transmembrane</keyword>
<comment type="caution">
    <text evidence="2">The sequence shown here is derived from an EMBL/GenBank/DDBJ whole genome shotgun (WGS) entry which is preliminary data.</text>
</comment>
<dbReference type="AlphaFoldDB" id="A0A8J2Q7K3"/>
<proteinExistence type="predicted"/>
<reference evidence="2" key="1">
    <citation type="submission" date="2021-06" db="EMBL/GenBank/DDBJ databases">
        <authorList>
            <person name="Hodson N. C."/>
            <person name="Mongue J. A."/>
            <person name="Jaron S. K."/>
        </authorList>
    </citation>
    <scope>NUCLEOTIDE SEQUENCE</scope>
</reference>
<dbReference type="Proteomes" id="UP000708208">
    <property type="component" value="Unassembled WGS sequence"/>
</dbReference>
<dbReference type="Pfam" id="PF00106">
    <property type="entry name" value="adh_short"/>
    <property type="match status" value="1"/>
</dbReference>
<evidence type="ECO:0008006" key="4">
    <source>
        <dbReference type="Google" id="ProtNLM"/>
    </source>
</evidence>
<evidence type="ECO:0000256" key="1">
    <source>
        <dbReference type="SAM" id="Phobius"/>
    </source>
</evidence>
<feature type="transmembrane region" description="Helical" evidence="1">
    <location>
        <begin position="6"/>
        <end position="25"/>
    </location>
</feature>
<gene>
    <name evidence="2" type="ORF">AFUS01_LOCUS47344</name>
</gene>
<accession>A0A8J2Q7K3</accession>
<keyword evidence="3" id="KW-1185">Reference proteome</keyword>
<keyword evidence="1" id="KW-1133">Transmembrane helix</keyword>
<name>A0A8J2Q7K3_9HEXA</name>
<protein>
    <recommendedName>
        <fullName evidence="4">Dehydrogenase/reductase SDR family member 7</fullName>
    </recommendedName>
</protein>
<dbReference type="InterPro" id="IPR002347">
    <property type="entry name" value="SDR_fam"/>
</dbReference>
<dbReference type="InterPro" id="IPR053011">
    <property type="entry name" value="SDR_family_member_7"/>
</dbReference>